<dbReference type="GO" id="GO:0016020">
    <property type="term" value="C:membrane"/>
    <property type="evidence" value="ECO:0007669"/>
    <property type="project" value="InterPro"/>
</dbReference>
<reference evidence="2 3" key="1">
    <citation type="submission" date="2019-09" db="EMBL/GenBank/DDBJ databases">
        <authorList>
            <person name="Cremers G."/>
        </authorList>
    </citation>
    <scope>NUCLEOTIDE SEQUENCE [LARGE SCALE GENOMIC DNA]</scope>
    <source>
        <strain evidence="2">4A</strain>
    </source>
</reference>
<feature type="transmembrane region" description="Helical" evidence="1">
    <location>
        <begin position="12"/>
        <end position="37"/>
    </location>
</feature>
<dbReference type="CDD" id="cd03498">
    <property type="entry name" value="SQR_TypeB_2_TM"/>
    <property type="match status" value="1"/>
</dbReference>
<keyword evidence="1" id="KW-0812">Transmembrane</keyword>
<dbReference type="Proteomes" id="UP000334923">
    <property type="component" value="Unassembled WGS sequence"/>
</dbReference>
<dbReference type="SUPFAM" id="SSF81343">
    <property type="entry name" value="Fumarate reductase respiratory complex transmembrane subunits"/>
    <property type="match status" value="1"/>
</dbReference>
<keyword evidence="3" id="KW-1185">Reference proteome</keyword>
<evidence type="ECO:0000313" key="3">
    <source>
        <dbReference type="Proteomes" id="UP000334923"/>
    </source>
</evidence>
<keyword evidence="1" id="KW-1133">Transmembrane helix</keyword>
<name>A0A5E6M9Y8_9BACT</name>
<evidence type="ECO:0000313" key="2">
    <source>
        <dbReference type="EMBL" id="VVM05118.1"/>
    </source>
</evidence>
<dbReference type="EMBL" id="CABFVA020000015">
    <property type="protein sequence ID" value="VVM05118.1"/>
    <property type="molecule type" value="Genomic_DNA"/>
</dbReference>
<sequence length="229" mass="26058">MTERTRLSTVGLKILMGVTGLFLVGYISLHMLGNWQIFLPAVYINQYAYLLKSVPLLLWTVRLLLLASFVVHVSCAVRLAQIRRLARPVPYDQHKPNGASWESRSMLLTGIGLGLFVLFHLYHFTWHLPPFSAFDGFTAHLKETSRSVPDVHRMMVEGLRNPWVAAAYLLGMGCLFFHIRHGIDGIFSTLGLVNRRSFPWERWLAHALGWVFFLGFSAIPVAIVLGWVR</sequence>
<dbReference type="NCBIfam" id="TIGR02046">
    <property type="entry name" value="sdhC_b558_fam"/>
    <property type="match status" value="1"/>
</dbReference>
<feature type="transmembrane region" description="Helical" evidence="1">
    <location>
        <begin position="203"/>
        <end position="228"/>
    </location>
</feature>
<dbReference type="RefSeq" id="WP_246186479.1">
    <property type="nucleotide sequence ID" value="NZ_CABFVA020000015.1"/>
</dbReference>
<feature type="transmembrane region" description="Helical" evidence="1">
    <location>
        <begin position="101"/>
        <end position="122"/>
    </location>
</feature>
<feature type="transmembrane region" description="Helical" evidence="1">
    <location>
        <begin position="163"/>
        <end position="183"/>
    </location>
</feature>
<gene>
    <name evidence="2" type="primary">sdhC</name>
    <name evidence="2" type="synonym">frdC</name>
    <name evidence="2" type="ORF">MAMT_00471</name>
</gene>
<dbReference type="Gene3D" id="1.20.1300.10">
    <property type="entry name" value="Fumarate reductase/succinate dehydrogenase, transmembrane subunit"/>
    <property type="match status" value="1"/>
</dbReference>
<dbReference type="AlphaFoldDB" id="A0A5E6M9Y8"/>
<proteinExistence type="predicted"/>
<protein>
    <submittedName>
        <fullName evidence="2">Succinate dehydrogenase / fumarate reductase, cytochrome b subunit</fullName>
    </submittedName>
</protein>
<dbReference type="InterPro" id="IPR011138">
    <property type="entry name" value="Cytochrome_b-558"/>
</dbReference>
<organism evidence="2 3">
    <name type="scientific">Methylacidimicrobium tartarophylax</name>
    <dbReference type="NCBI Taxonomy" id="1041768"/>
    <lineage>
        <taxon>Bacteria</taxon>
        <taxon>Pseudomonadati</taxon>
        <taxon>Verrucomicrobiota</taxon>
        <taxon>Methylacidimicrobium</taxon>
    </lineage>
</organism>
<dbReference type="InterPro" id="IPR034804">
    <property type="entry name" value="SQR/QFR_C/D"/>
</dbReference>
<keyword evidence="1" id="KW-0472">Membrane</keyword>
<feature type="transmembrane region" description="Helical" evidence="1">
    <location>
        <begin position="57"/>
        <end position="80"/>
    </location>
</feature>
<evidence type="ECO:0000256" key="1">
    <source>
        <dbReference type="SAM" id="Phobius"/>
    </source>
</evidence>
<accession>A0A5E6M9Y8</accession>